<proteinExistence type="inferred from homology"/>
<dbReference type="InterPro" id="IPR010998">
    <property type="entry name" value="Integrase_recombinase_N"/>
</dbReference>
<evidence type="ECO:0000313" key="6">
    <source>
        <dbReference type="Proteomes" id="UP000192343"/>
    </source>
</evidence>
<dbReference type="CDD" id="cd00397">
    <property type="entry name" value="DNA_BRE_C"/>
    <property type="match status" value="1"/>
</dbReference>
<dbReference type="Pfam" id="PF00589">
    <property type="entry name" value="Phage_integrase"/>
    <property type="match status" value="1"/>
</dbReference>
<dbReference type="GO" id="GO:0006310">
    <property type="term" value="P:DNA recombination"/>
    <property type="evidence" value="ECO:0007669"/>
    <property type="project" value="UniProtKB-KW"/>
</dbReference>
<dbReference type="EMBL" id="MWQY01000003">
    <property type="protein sequence ID" value="ORC37242.1"/>
    <property type="molecule type" value="Genomic_DNA"/>
</dbReference>
<protein>
    <recommendedName>
        <fullName evidence="4">Tyr recombinase domain-containing protein</fullName>
    </recommendedName>
</protein>
<dbReference type="PANTHER" id="PTHR30349">
    <property type="entry name" value="PHAGE INTEGRASE-RELATED"/>
    <property type="match status" value="1"/>
</dbReference>
<name>A0A1Y1S161_9SPIO</name>
<comment type="caution">
    <text evidence="5">The sequence shown here is derived from an EMBL/GenBank/DDBJ whole genome shotgun (WGS) entry which is preliminary data.</text>
</comment>
<dbReference type="InterPro" id="IPR011010">
    <property type="entry name" value="DNA_brk_join_enz"/>
</dbReference>
<dbReference type="GO" id="GO:0015074">
    <property type="term" value="P:DNA integration"/>
    <property type="evidence" value="ECO:0007669"/>
    <property type="project" value="InterPro"/>
</dbReference>
<dbReference type="PANTHER" id="PTHR30349:SF64">
    <property type="entry name" value="PROPHAGE INTEGRASE INTD-RELATED"/>
    <property type="match status" value="1"/>
</dbReference>
<dbReference type="OrthoDB" id="370771at2"/>
<dbReference type="PROSITE" id="PS51898">
    <property type="entry name" value="TYR_RECOMBINASE"/>
    <property type="match status" value="1"/>
</dbReference>
<keyword evidence="6" id="KW-1185">Reference proteome</keyword>
<dbReference type="AlphaFoldDB" id="A0A1Y1S161"/>
<evidence type="ECO:0000256" key="2">
    <source>
        <dbReference type="ARBA" id="ARBA00023125"/>
    </source>
</evidence>
<organism evidence="5 6">
    <name type="scientific">Marispirochaeta aestuarii</name>
    <dbReference type="NCBI Taxonomy" id="1963862"/>
    <lineage>
        <taxon>Bacteria</taxon>
        <taxon>Pseudomonadati</taxon>
        <taxon>Spirochaetota</taxon>
        <taxon>Spirochaetia</taxon>
        <taxon>Spirochaetales</taxon>
        <taxon>Spirochaetaceae</taxon>
        <taxon>Marispirochaeta</taxon>
    </lineage>
</organism>
<evidence type="ECO:0000259" key="4">
    <source>
        <dbReference type="PROSITE" id="PS51898"/>
    </source>
</evidence>
<dbReference type="Proteomes" id="UP000192343">
    <property type="component" value="Unassembled WGS sequence"/>
</dbReference>
<comment type="similarity">
    <text evidence="1">Belongs to the 'phage' integrase family.</text>
</comment>
<gene>
    <name evidence="5" type="ORF">B4O97_03370</name>
</gene>
<dbReference type="SUPFAM" id="SSF56349">
    <property type="entry name" value="DNA breaking-rejoining enzymes"/>
    <property type="match status" value="1"/>
</dbReference>
<dbReference type="InterPro" id="IPR013762">
    <property type="entry name" value="Integrase-like_cat_sf"/>
</dbReference>
<sequence length="413" mass="49087">MPRYRDSDYTIYPRKFKDKTVWYYYAYVDGVRQPGKSTSIGYTRERDRAKTRKQAEGKVRELLEYGKGLSGPTLRQWVEQRNFWDWHRSDYIRGILARSPKDKPGITQSYCRDAQRVTESKILPYHGDKQIDRITAMDCEDLLFEWQATGRANKTVNNWKSVYSTILGEYERVQLMKDARSLYRNPWRQVRPLAVEKNKRGGLSLDEARRLLEVPVDDKYSAVYYPAMKLAFMTGLRISEVCGIVSGDVKDVEVKRGDRVLTMSYLEIDQQYNQKMKRRTLVKDKEVRQIPITPGMRKELQPFMGKKDQYLFSFHPRREIPITANRLRDWFYKRLESVGIGEEERKKRNIVFHSTRRFFNTLLRRAHVDDTIIRRFTGHDSEAMTEHYTDYIVQDLPLIEQAQRKFLEGKIKE</sequence>
<evidence type="ECO:0000313" key="5">
    <source>
        <dbReference type="EMBL" id="ORC37242.1"/>
    </source>
</evidence>
<dbReference type="RefSeq" id="WP_083048328.1">
    <property type="nucleotide sequence ID" value="NZ_MWQY01000003.1"/>
</dbReference>
<dbReference type="InterPro" id="IPR002104">
    <property type="entry name" value="Integrase_catalytic"/>
</dbReference>
<keyword evidence="2" id="KW-0238">DNA-binding</keyword>
<reference evidence="5 6" key="1">
    <citation type="submission" date="2017-03" db="EMBL/GenBank/DDBJ databases">
        <title>Draft Genome sequence of Marispirochaeta sp. strain JC444.</title>
        <authorList>
            <person name="Shivani Y."/>
            <person name="Subhash Y."/>
            <person name="Sasikala C."/>
            <person name="Ramana C."/>
        </authorList>
    </citation>
    <scope>NUCLEOTIDE SEQUENCE [LARGE SCALE GENOMIC DNA]</scope>
    <source>
        <strain evidence="5 6">JC444</strain>
    </source>
</reference>
<dbReference type="InterPro" id="IPR050090">
    <property type="entry name" value="Tyrosine_recombinase_XerCD"/>
</dbReference>
<dbReference type="Gene3D" id="1.10.150.130">
    <property type="match status" value="1"/>
</dbReference>
<feature type="domain" description="Tyr recombinase" evidence="4">
    <location>
        <begin position="198"/>
        <end position="401"/>
    </location>
</feature>
<evidence type="ECO:0000256" key="3">
    <source>
        <dbReference type="ARBA" id="ARBA00023172"/>
    </source>
</evidence>
<dbReference type="GO" id="GO:0003677">
    <property type="term" value="F:DNA binding"/>
    <property type="evidence" value="ECO:0007669"/>
    <property type="project" value="UniProtKB-KW"/>
</dbReference>
<accession>A0A1Y1S161</accession>
<dbReference type="STRING" id="1963862.B4O97_03370"/>
<keyword evidence="3" id="KW-0233">DNA recombination</keyword>
<evidence type="ECO:0000256" key="1">
    <source>
        <dbReference type="ARBA" id="ARBA00008857"/>
    </source>
</evidence>
<dbReference type="Gene3D" id="1.10.443.10">
    <property type="entry name" value="Intergrase catalytic core"/>
    <property type="match status" value="1"/>
</dbReference>